<name>A5WY89_AGRTU</name>
<organism evidence="1">
    <name type="scientific">Agrobacterium tumefaciens</name>
    <dbReference type="NCBI Taxonomy" id="358"/>
    <lineage>
        <taxon>Bacteria</taxon>
        <taxon>Pseudomonadati</taxon>
        <taxon>Pseudomonadota</taxon>
        <taxon>Alphaproteobacteria</taxon>
        <taxon>Hyphomicrobiales</taxon>
        <taxon>Rhizobiaceae</taxon>
        <taxon>Rhizobium/Agrobacterium group</taxon>
        <taxon>Agrobacterium</taxon>
        <taxon>Agrobacterium tumefaciens complex</taxon>
    </lineage>
</organism>
<dbReference type="EMBL" id="DQ058764">
    <property type="protein sequence ID" value="AAZ50557.1"/>
    <property type="molecule type" value="Genomic_DNA"/>
</dbReference>
<keyword evidence="1" id="KW-0614">Plasmid</keyword>
<dbReference type="AlphaFoldDB" id="A5WY89"/>
<dbReference type="RefSeq" id="WP_012478110.1">
    <property type="nucleotide sequence ID" value="NZ_CP123842.1"/>
</dbReference>
<gene>
    <name evidence="1" type="ORF">pTiBo173</name>
</gene>
<reference evidence="1" key="1">
    <citation type="submission" date="2005-05" db="EMBL/GenBank/DDBJ databases">
        <title>Complete sequence of the Ti plasmid pTiBo542 from the supervirulent Agrobacterium tumefaciens strain Bo542.</title>
        <authorList>
            <person name="Oger P.M."/>
            <person name="Farrand S.K."/>
            <person name="Olsen G.J."/>
            <person name="Reich C."/>
        </authorList>
    </citation>
    <scope>NUCLEOTIDE SEQUENCE</scope>
    <source>
        <strain evidence="1">Bo542</strain>
        <plasmid evidence="1">pTiBo542</plasmid>
    </source>
</reference>
<protein>
    <submittedName>
        <fullName evidence="1">Orf_Bo173</fullName>
    </submittedName>
</protein>
<sequence>MDILLQTPCEKLGSRKKYTVSGYRQHQCEHDCEAANNVSYVFYIRVLSVQSAKFHEENYYICEYQKKEDNDQHESRKAQHKYLIGRVSFADVQEVKHAANPGTDQRACCKKRLDERLPSHGLSVFRCLLLHVPVVIHSAPLNVMMKTGVYGIGQNIARTYMSKMWEFYKSGALDTEHVVPGAHFHCPACRHAVHGMGFDDCPLWHFRPDLSAAGG</sequence>
<accession>A5WY89</accession>
<geneLocation type="plasmid" evidence="1">
    <name>pTiBo542</name>
</geneLocation>
<proteinExistence type="predicted"/>
<evidence type="ECO:0000313" key="1">
    <source>
        <dbReference type="EMBL" id="AAZ50557.1"/>
    </source>
</evidence>